<proteinExistence type="predicted"/>
<name>A0ABW8MFZ5_9BURK</name>
<comment type="caution">
    <text evidence="1">The sequence shown here is derived from an EMBL/GenBank/DDBJ whole genome shotgun (WGS) entry which is preliminary data.</text>
</comment>
<keyword evidence="2" id="KW-1185">Reference proteome</keyword>
<gene>
    <name evidence="1" type="ORF">ABH943_002619</name>
</gene>
<organism evidence="1 2">
    <name type="scientific">Caballeronia udeis</name>
    <dbReference type="NCBI Taxonomy" id="1232866"/>
    <lineage>
        <taxon>Bacteria</taxon>
        <taxon>Pseudomonadati</taxon>
        <taxon>Pseudomonadota</taxon>
        <taxon>Betaproteobacteria</taxon>
        <taxon>Burkholderiales</taxon>
        <taxon>Burkholderiaceae</taxon>
        <taxon>Caballeronia</taxon>
    </lineage>
</organism>
<dbReference type="RefSeq" id="WP_404606904.1">
    <property type="nucleotide sequence ID" value="NZ_JBIYDN010000006.1"/>
</dbReference>
<dbReference type="Proteomes" id="UP001620514">
    <property type="component" value="Unassembled WGS sequence"/>
</dbReference>
<evidence type="ECO:0000313" key="2">
    <source>
        <dbReference type="Proteomes" id="UP001620514"/>
    </source>
</evidence>
<accession>A0ABW8MFZ5</accession>
<reference evidence="1 2" key="1">
    <citation type="submission" date="2024-11" db="EMBL/GenBank/DDBJ databases">
        <title>Using genomics to understand microbial adaptation to soil warming.</title>
        <authorList>
            <person name="Deangelis K.M. PhD."/>
        </authorList>
    </citation>
    <scope>NUCLEOTIDE SEQUENCE [LARGE SCALE GENOMIC DNA]</scope>
    <source>
        <strain evidence="1 2">GAS97</strain>
    </source>
</reference>
<evidence type="ECO:0000313" key="1">
    <source>
        <dbReference type="EMBL" id="MFK4442603.1"/>
    </source>
</evidence>
<dbReference type="EMBL" id="JBIYDN010000006">
    <property type="protein sequence ID" value="MFK4442603.1"/>
    <property type="molecule type" value="Genomic_DNA"/>
</dbReference>
<sequence length="56" mass="6131">MEPSNRDVSQWAAALIRSLQLPVSPELLPDVLALLSAMADSSERIGQALREWRGGQ</sequence>
<protein>
    <submittedName>
        <fullName evidence="1">Uncharacterized protein</fullName>
    </submittedName>
</protein>